<reference evidence="1" key="1">
    <citation type="submission" date="2021-01" db="EMBL/GenBank/DDBJ databases">
        <title>Whole genome shotgun sequence of Actinoplanes siamensis NBRC 109076.</title>
        <authorList>
            <person name="Komaki H."/>
            <person name="Tamura T."/>
        </authorList>
    </citation>
    <scope>NUCLEOTIDE SEQUENCE</scope>
    <source>
        <strain evidence="1">NBRC 109076</strain>
    </source>
</reference>
<evidence type="ECO:0000313" key="2">
    <source>
        <dbReference type="Proteomes" id="UP000629619"/>
    </source>
</evidence>
<dbReference type="GO" id="GO:0004497">
    <property type="term" value="F:monooxygenase activity"/>
    <property type="evidence" value="ECO:0007669"/>
    <property type="project" value="UniProtKB-KW"/>
</dbReference>
<dbReference type="EMBL" id="BOMW01000044">
    <property type="protein sequence ID" value="GIF07034.1"/>
    <property type="molecule type" value="Genomic_DNA"/>
</dbReference>
<dbReference type="SUPFAM" id="SSF51905">
    <property type="entry name" value="FAD/NAD(P)-binding domain"/>
    <property type="match status" value="1"/>
</dbReference>
<dbReference type="RefSeq" id="WP_203682453.1">
    <property type="nucleotide sequence ID" value="NZ_BOMW01000044.1"/>
</dbReference>
<keyword evidence="2" id="KW-1185">Reference proteome</keyword>
<protein>
    <submittedName>
        <fullName evidence="1">FAD-binding monooxygenase</fullName>
    </submittedName>
</protein>
<dbReference type="Proteomes" id="UP000629619">
    <property type="component" value="Unassembled WGS sequence"/>
</dbReference>
<comment type="caution">
    <text evidence="1">The sequence shown here is derived from an EMBL/GenBank/DDBJ whole genome shotgun (WGS) entry which is preliminary data.</text>
</comment>
<dbReference type="Gene3D" id="3.50.50.60">
    <property type="entry name" value="FAD/NAD(P)-binding domain"/>
    <property type="match status" value="1"/>
</dbReference>
<name>A0A919NA62_9ACTN</name>
<dbReference type="InterPro" id="IPR036188">
    <property type="entry name" value="FAD/NAD-bd_sf"/>
</dbReference>
<dbReference type="PANTHER" id="PTHR43422">
    <property type="entry name" value="THIAMINE THIAZOLE SYNTHASE"/>
    <property type="match status" value="1"/>
</dbReference>
<dbReference type="PANTHER" id="PTHR43422:SF3">
    <property type="entry name" value="THIAMINE THIAZOLE SYNTHASE"/>
    <property type="match status" value="1"/>
</dbReference>
<keyword evidence="1" id="KW-0560">Oxidoreductase</keyword>
<gene>
    <name evidence="1" type="ORF">Asi03nite_45720</name>
</gene>
<accession>A0A919NA62</accession>
<sequence>MAMPVGQRAVVIGGSVAGLLAARVLADAHAEVVIVDRDELTGRATARRGVPHGSHVHGLLARGQQVIEELLPGFTDRMVADGAPLSDLSNTVRWYFNGRRLQSASSGLTCVAASRPMVERHLREAVARLANVTFLEGRDVDGLVTTADRDTVVGVRIGGGPAGAGEAMGADLVVDASGRGSRTPAWLAELGYPRPAEDRVKIDLTYTTRRFRLRSDAVLGPDVSINPVSSPSHPRGAFFTRIEDGLCALSLTGVLGDRAPADLDGFLAWTRSLPVPEIHDAVRDAEPVGEATSFRYPVSVRRRYDRLATLPQGLLVMGDALCSFNPVYGQGMSVAALEALALRDQLRSGSVVDPRAFYAATTPIVDLAWGISAGADLAYPQVAGRRTAQVRLMNAYLSRLQRAAVHDGQVTRTFMRVAGLVEPPQALMSPGMLLRVLRHGRRSGSRPAGQGVAA</sequence>
<proteinExistence type="predicted"/>
<dbReference type="AlphaFoldDB" id="A0A919NA62"/>
<dbReference type="Pfam" id="PF12831">
    <property type="entry name" value="FAD_oxidored"/>
    <property type="match status" value="1"/>
</dbReference>
<evidence type="ECO:0000313" key="1">
    <source>
        <dbReference type="EMBL" id="GIF07034.1"/>
    </source>
</evidence>
<organism evidence="1 2">
    <name type="scientific">Actinoplanes siamensis</name>
    <dbReference type="NCBI Taxonomy" id="1223317"/>
    <lineage>
        <taxon>Bacteria</taxon>
        <taxon>Bacillati</taxon>
        <taxon>Actinomycetota</taxon>
        <taxon>Actinomycetes</taxon>
        <taxon>Micromonosporales</taxon>
        <taxon>Micromonosporaceae</taxon>
        <taxon>Actinoplanes</taxon>
    </lineage>
</organism>
<keyword evidence="1" id="KW-0503">Monooxygenase</keyword>